<comment type="caution">
    <text evidence="2">The sequence shown here is derived from an EMBL/GenBank/DDBJ whole genome shotgun (WGS) entry which is preliminary data.</text>
</comment>
<feature type="region of interest" description="Disordered" evidence="1">
    <location>
        <begin position="128"/>
        <end position="154"/>
    </location>
</feature>
<dbReference type="EMBL" id="MCFI01000006">
    <property type="protein sequence ID" value="ORY84198.1"/>
    <property type="molecule type" value="Genomic_DNA"/>
</dbReference>
<reference evidence="2 3" key="1">
    <citation type="submission" date="2016-07" db="EMBL/GenBank/DDBJ databases">
        <title>Pervasive Adenine N6-methylation of Active Genes in Fungi.</title>
        <authorList>
            <consortium name="DOE Joint Genome Institute"/>
            <person name="Mondo S.J."/>
            <person name="Dannebaum R.O."/>
            <person name="Kuo R.C."/>
            <person name="Labutti K."/>
            <person name="Haridas S."/>
            <person name="Kuo A."/>
            <person name="Salamov A."/>
            <person name="Ahrendt S.R."/>
            <person name="Lipzen A."/>
            <person name="Sullivan W."/>
            <person name="Andreopoulos W.B."/>
            <person name="Clum A."/>
            <person name="Lindquist E."/>
            <person name="Daum C."/>
            <person name="Ramamoorthy G.K."/>
            <person name="Gryganskyi A."/>
            <person name="Culley D."/>
            <person name="Magnuson J.K."/>
            <person name="James T.Y."/>
            <person name="O'Malley M.A."/>
            <person name="Stajich J.E."/>
            <person name="Spatafora J.W."/>
            <person name="Visel A."/>
            <person name="Grigoriev I.V."/>
        </authorList>
    </citation>
    <scope>NUCLEOTIDE SEQUENCE [LARGE SCALE GENOMIC DNA]</scope>
    <source>
        <strain evidence="2 3">12-1054</strain>
    </source>
</reference>
<dbReference type="RefSeq" id="XP_040726216.1">
    <property type="nucleotide sequence ID" value="XM_040868990.1"/>
</dbReference>
<organism evidence="2 3">
    <name type="scientific">Protomyces lactucae-debilis</name>
    <dbReference type="NCBI Taxonomy" id="2754530"/>
    <lineage>
        <taxon>Eukaryota</taxon>
        <taxon>Fungi</taxon>
        <taxon>Dikarya</taxon>
        <taxon>Ascomycota</taxon>
        <taxon>Taphrinomycotina</taxon>
        <taxon>Taphrinomycetes</taxon>
        <taxon>Taphrinales</taxon>
        <taxon>Protomycetaceae</taxon>
        <taxon>Protomyces</taxon>
    </lineage>
</organism>
<evidence type="ECO:0000313" key="3">
    <source>
        <dbReference type="Proteomes" id="UP000193685"/>
    </source>
</evidence>
<dbReference type="AlphaFoldDB" id="A0A1Y2FJR4"/>
<accession>A0A1Y2FJR4</accession>
<keyword evidence="3" id="KW-1185">Reference proteome</keyword>
<dbReference type="GeneID" id="63785589"/>
<name>A0A1Y2FJR4_PROLT</name>
<dbReference type="Proteomes" id="UP000193685">
    <property type="component" value="Unassembled WGS sequence"/>
</dbReference>
<proteinExistence type="predicted"/>
<gene>
    <name evidence="2" type="ORF">BCR37DRAFT_378194</name>
</gene>
<sequence>MAPATPAPNEAAVGALRTIPVGPATTMGFALEVAAACDASFAAFALRFESLFLSRRSALKVSSSLLVRRARGIERIEPVTDEVTGNCFVVQLNDARVKDKSSARVRTKSRAKAKYMGRFIGQARPQLTKGSKCKMPVSTRPGQSRNGLTAHSAR</sequence>
<protein>
    <submittedName>
        <fullName evidence="2">Uncharacterized protein</fullName>
    </submittedName>
</protein>
<evidence type="ECO:0000256" key="1">
    <source>
        <dbReference type="SAM" id="MobiDB-lite"/>
    </source>
</evidence>
<feature type="compositionally biased region" description="Polar residues" evidence="1">
    <location>
        <begin position="140"/>
        <end position="154"/>
    </location>
</feature>
<evidence type="ECO:0000313" key="2">
    <source>
        <dbReference type="EMBL" id="ORY84198.1"/>
    </source>
</evidence>